<keyword evidence="2" id="KW-1185">Reference proteome</keyword>
<accession>A0A1B1U6H0</accession>
<dbReference type="RefSeq" id="WP_066340930.1">
    <property type="nucleotide sequence ID" value="NZ_CP016503.1"/>
</dbReference>
<sequence length="317" mass="36837">MAISAYELRELRKLREFETLGYELKEAEKLKKGSLEFKKMMTDAEYYSHPHTKQEVNLDLVPYNGLTSALSVIANIPMIRATLKNIIKNAKAIENLSYNNIPPVIPYVPMFAQTKNEIYDELTNNRYGYILNIDYNYFIYNLSEFFTPESRLKFIQDFRLVVGEPNPNVRVMSALFEFGFGISYFNSRVGLKAVSSKYTKKSEMNYYSSLIIQKKSDTKEKDVVQMNCIAFKKSFIETFLQSSDAEEMKVVITMKPLIEMTQEVVNILATTLYGCNEYWIFRALKKAGISQKKFKETTSVGRRNLLKSINIEKRFYS</sequence>
<organism evidence="1 2">
    <name type="scientific">Helicobacter enhydrae</name>
    <dbReference type="NCBI Taxonomy" id="222136"/>
    <lineage>
        <taxon>Bacteria</taxon>
        <taxon>Pseudomonadati</taxon>
        <taxon>Campylobacterota</taxon>
        <taxon>Epsilonproteobacteria</taxon>
        <taxon>Campylobacterales</taxon>
        <taxon>Helicobacteraceae</taxon>
        <taxon>Helicobacter</taxon>
    </lineage>
</organism>
<dbReference type="AlphaFoldDB" id="A0A1B1U6H0"/>
<reference evidence="2" key="1">
    <citation type="submission" date="2016-07" db="EMBL/GenBank/DDBJ databases">
        <authorList>
            <person name="Florea S."/>
            <person name="Webb J.S."/>
            <person name="Jaromczyk J."/>
            <person name="Schardl C.L."/>
        </authorList>
    </citation>
    <scope>NUCLEOTIDE SEQUENCE [LARGE SCALE GENOMIC DNA]</scope>
    <source>
        <strain evidence="2">MIT 01-6242</strain>
    </source>
</reference>
<dbReference type="EMBL" id="CP016503">
    <property type="protein sequence ID" value="ANV98336.1"/>
    <property type="molecule type" value="Genomic_DNA"/>
</dbReference>
<name>A0A1B1U6H0_9HELI</name>
<dbReference type="Proteomes" id="UP000092884">
    <property type="component" value="Chromosome"/>
</dbReference>
<evidence type="ECO:0000313" key="1">
    <source>
        <dbReference type="EMBL" id="ANV98336.1"/>
    </source>
</evidence>
<protein>
    <submittedName>
        <fullName evidence="1">Uncharacterized protein</fullName>
    </submittedName>
</protein>
<evidence type="ECO:0000313" key="2">
    <source>
        <dbReference type="Proteomes" id="UP000092884"/>
    </source>
</evidence>
<gene>
    <name evidence="1" type="ORF">BBW65_05765</name>
</gene>
<proteinExistence type="predicted"/>
<dbReference type="KEGG" id="het:BBW65_05765"/>